<evidence type="ECO:0000313" key="1">
    <source>
        <dbReference type="EMBL" id="QZA77603.1"/>
    </source>
</evidence>
<dbReference type="RefSeq" id="WP_221005984.1">
    <property type="nucleotide sequence ID" value="NZ_CP081150.1"/>
</dbReference>
<evidence type="ECO:0000313" key="2">
    <source>
        <dbReference type="Proteomes" id="UP000825679"/>
    </source>
</evidence>
<organism evidence="1 2">
    <name type="scientific">Deefgea tanakiae</name>
    <dbReference type="NCBI Taxonomy" id="2865840"/>
    <lineage>
        <taxon>Bacteria</taxon>
        <taxon>Pseudomonadati</taxon>
        <taxon>Pseudomonadota</taxon>
        <taxon>Betaproteobacteria</taxon>
        <taxon>Neisseriales</taxon>
        <taxon>Chitinibacteraceae</taxon>
        <taxon>Deefgea</taxon>
    </lineage>
</organism>
<proteinExistence type="predicted"/>
<name>A0ABX8Z921_9NEIS</name>
<reference evidence="1 2" key="1">
    <citation type="submission" date="2021-08" db="EMBL/GenBank/DDBJ databases">
        <title>complete genome sequencing of Deefgea sp. D25.</title>
        <authorList>
            <person name="Bae J.-W."/>
            <person name="Gim D.-H."/>
        </authorList>
    </citation>
    <scope>NUCLEOTIDE SEQUENCE [LARGE SCALE GENOMIC DNA]</scope>
    <source>
        <strain evidence="1 2">D25</strain>
    </source>
</reference>
<dbReference type="Proteomes" id="UP000825679">
    <property type="component" value="Chromosome"/>
</dbReference>
<protein>
    <submittedName>
        <fullName evidence="1">Uncharacterized protein</fullName>
    </submittedName>
</protein>
<keyword evidence="2" id="KW-1185">Reference proteome</keyword>
<sequence>MAAPVVLSSRKVNPLSLASAIRRSAGQNEFQAKIAQYELQGHHLRKVTKEAVIAQQAEPAAVKTQRLFPHISTMAMMQFVPMRPVAATRVFEYEAMAASVEQDDEIGIGKTLDMHA</sequence>
<gene>
    <name evidence="1" type="ORF">K4H28_15210</name>
</gene>
<dbReference type="EMBL" id="CP081150">
    <property type="protein sequence ID" value="QZA77603.1"/>
    <property type="molecule type" value="Genomic_DNA"/>
</dbReference>
<accession>A0ABX8Z921</accession>